<feature type="compositionally biased region" description="Basic and acidic residues" evidence="1">
    <location>
        <begin position="53"/>
        <end position="64"/>
    </location>
</feature>
<feature type="region of interest" description="Disordered" evidence="1">
    <location>
        <begin position="1"/>
        <end position="98"/>
    </location>
</feature>
<name>A0AAE1F2P5_PETCI</name>
<accession>A0AAE1F2P5</accession>
<keyword evidence="3" id="KW-1185">Reference proteome</keyword>
<feature type="compositionally biased region" description="Polar residues" evidence="1">
    <location>
        <begin position="1"/>
        <end position="21"/>
    </location>
</feature>
<evidence type="ECO:0000313" key="3">
    <source>
        <dbReference type="Proteomes" id="UP001286313"/>
    </source>
</evidence>
<reference evidence="2" key="1">
    <citation type="submission" date="2023-10" db="EMBL/GenBank/DDBJ databases">
        <title>Genome assemblies of two species of porcelain crab, Petrolisthes cinctipes and Petrolisthes manimaculis (Anomura: Porcellanidae).</title>
        <authorList>
            <person name="Angst P."/>
        </authorList>
    </citation>
    <scope>NUCLEOTIDE SEQUENCE</scope>
    <source>
        <strain evidence="2">PB745_01</strain>
        <tissue evidence="2">Gill</tissue>
    </source>
</reference>
<dbReference type="EMBL" id="JAWQEG010003521">
    <property type="protein sequence ID" value="KAK3865804.1"/>
    <property type="molecule type" value="Genomic_DNA"/>
</dbReference>
<gene>
    <name evidence="2" type="ORF">Pcinc_028624</name>
</gene>
<evidence type="ECO:0000313" key="2">
    <source>
        <dbReference type="EMBL" id="KAK3865804.1"/>
    </source>
</evidence>
<dbReference type="Proteomes" id="UP001286313">
    <property type="component" value="Unassembled WGS sequence"/>
</dbReference>
<feature type="compositionally biased region" description="Polar residues" evidence="1">
    <location>
        <begin position="65"/>
        <end position="81"/>
    </location>
</feature>
<evidence type="ECO:0000256" key="1">
    <source>
        <dbReference type="SAM" id="MobiDB-lite"/>
    </source>
</evidence>
<proteinExistence type="predicted"/>
<sequence length="139" mass="15739">MYQVPPSSCPSNFKSPCNLPNQPWDRRRFKTQTPCLQNKLTHSEPPSSRLPLRQRDRTTAHETDTLNGQVTQNRQHSTTDNNTRERYTERTGNTGVTQNTKRTITLTIIYAAESQVIPSGSATDDCQFNATKGSRFSSH</sequence>
<dbReference type="AlphaFoldDB" id="A0AAE1F2P5"/>
<protein>
    <submittedName>
        <fullName evidence="2">Uncharacterized protein</fullName>
    </submittedName>
</protein>
<comment type="caution">
    <text evidence="2">The sequence shown here is derived from an EMBL/GenBank/DDBJ whole genome shotgun (WGS) entry which is preliminary data.</text>
</comment>
<organism evidence="2 3">
    <name type="scientific">Petrolisthes cinctipes</name>
    <name type="common">Flat porcelain crab</name>
    <dbReference type="NCBI Taxonomy" id="88211"/>
    <lineage>
        <taxon>Eukaryota</taxon>
        <taxon>Metazoa</taxon>
        <taxon>Ecdysozoa</taxon>
        <taxon>Arthropoda</taxon>
        <taxon>Crustacea</taxon>
        <taxon>Multicrustacea</taxon>
        <taxon>Malacostraca</taxon>
        <taxon>Eumalacostraca</taxon>
        <taxon>Eucarida</taxon>
        <taxon>Decapoda</taxon>
        <taxon>Pleocyemata</taxon>
        <taxon>Anomura</taxon>
        <taxon>Galatheoidea</taxon>
        <taxon>Porcellanidae</taxon>
        <taxon>Petrolisthes</taxon>
    </lineage>
</organism>
<feature type="compositionally biased region" description="Polar residues" evidence="1">
    <location>
        <begin position="31"/>
        <end position="46"/>
    </location>
</feature>